<sequence>MGLLSGIFPASEADKRATEVRTGAVAPSRAERQKCWEARDAYFACLDAHGIVDALKDDKAAARACGSESAGFEKDCATQWVTYFKKWRVQDIQKKARLKELEAQGAQKMDVNSDFAPRS</sequence>
<evidence type="ECO:0000313" key="10">
    <source>
        <dbReference type="Proteomes" id="UP001197093"/>
    </source>
</evidence>
<keyword evidence="7" id="KW-1015">Disulfide bond</keyword>
<dbReference type="PANTHER" id="PTHR47677">
    <property type="entry name" value="CYTOCHROME C OXIDASE ASSEMBLY FACTOR 6"/>
    <property type="match status" value="1"/>
</dbReference>
<evidence type="ECO:0000256" key="3">
    <source>
        <dbReference type="ARBA" id="ARBA00004569"/>
    </source>
</evidence>
<dbReference type="PROSITE" id="PS51808">
    <property type="entry name" value="CHCH"/>
    <property type="match status" value="1"/>
</dbReference>
<evidence type="ECO:0000313" key="9">
    <source>
        <dbReference type="EMBL" id="KAG7293729.1"/>
    </source>
</evidence>
<keyword evidence="6" id="KW-0496">Mitochondrion</keyword>
<evidence type="ECO:0000256" key="2">
    <source>
        <dbReference type="ARBA" id="ARBA00004496"/>
    </source>
</evidence>
<evidence type="ECO:0000256" key="7">
    <source>
        <dbReference type="ARBA" id="ARBA00023157"/>
    </source>
</evidence>
<protein>
    <recommendedName>
        <fullName evidence="11">Cytochrome c oxidase subunit 6B-like protein new16</fullName>
    </recommendedName>
</protein>
<dbReference type="AlphaFoldDB" id="A0AAD4F5X6"/>
<evidence type="ECO:0000256" key="5">
    <source>
        <dbReference type="ARBA" id="ARBA00022490"/>
    </source>
</evidence>
<proteinExistence type="inferred from homology"/>
<dbReference type="SUPFAM" id="SSF47694">
    <property type="entry name" value="Cytochrome c oxidase subunit h"/>
    <property type="match status" value="1"/>
</dbReference>
<gene>
    <name evidence="9" type="ORF">NEMBOFW57_003786</name>
</gene>
<dbReference type="FunFam" id="1.10.10.140:FF:000003">
    <property type="entry name" value="Cytochrome c oxidase assembly factor 6"/>
    <property type="match status" value="1"/>
</dbReference>
<dbReference type="InterPro" id="IPR048281">
    <property type="entry name" value="COA6_fun"/>
</dbReference>
<evidence type="ECO:0008006" key="11">
    <source>
        <dbReference type="Google" id="ProtNLM"/>
    </source>
</evidence>
<dbReference type="Proteomes" id="UP001197093">
    <property type="component" value="Unassembled WGS sequence"/>
</dbReference>
<keyword evidence="5" id="KW-0963">Cytoplasm</keyword>
<evidence type="ECO:0000256" key="8">
    <source>
        <dbReference type="ARBA" id="ARBA00023242"/>
    </source>
</evidence>
<comment type="caution">
    <text evidence="9">The sequence shown here is derived from an EMBL/GenBank/DDBJ whole genome shotgun (WGS) entry which is preliminary data.</text>
</comment>
<evidence type="ECO:0000256" key="1">
    <source>
        <dbReference type="ARBA" id="ARBA00004123"/>
    </source>
</evidence>
<reference evidence="9" key="1">
    <citation type="submission" date="2023-02" db="EMBL/GenBank/DDBJ databases">
        <authorList>
            <person name="Palmer J.M."/>
        </authorList>
    </citation>
    <scope>NUCLEOTIDE SEQUENCE</scope>
    <source>
        <strain evidence="9">FW57</strain>
    </source>
</reference>
<keyword evidence="8" id="KW-0539">Nucleus</keyword>
<dbReference type="InterPro" id="IPR048280">
    <property type="entry name" value="COX6B-like"/>
</dbReference>
<dbReference type="InterPro" id="IPR036549">
    <property type="entry name" value="CX6/COA6-like_sf"/>
</dbReference>
<evidence type="ECO:0000256" key="4">
    <source>
        <dbReference type="ARBA" id="ARBA00006425"/>
    </source>
</evidence>
<accession>A0AAD4F5X6</accession>
<keyword evidence="10" id="KW-1185">Reference proteome</keyword>
<dbReference type="GO" id="GO:0005758">
    <property type="term" value="C:mitochondrial intermembrane space"/>
    <property type="evidence" value="ECO:0007669"/>
    <property type="project" value="UniProtKB-SubCell"/>
</dbReference>
<name>A0AAD4F5X6_9PEZI</name>
<comment type="subcellular location">
    <subcellularLocation>
        <location evidence="2">Cytoplasm</location>
    </subcellularLocation>
    <subcellularLocation>
        <location evidence="3">Mitochondrion intermembrane space</location>
    </subcellularLocation>
    <subcellularLocation>
        <location evidence="1">Nucleus</location>
    </subcellularLocation>
</comment>
<dbReference type="Pfam" id="PF02297">
    <property type="entry name" value="COX6B"/>
    <property type="match status" value="1"/>
</dbReference>
<dbReference type="GO" id="GO:0033617">
    <property type="term" value="P:mitochondrial respiratory chain complex IV assembly"/>
    <property type="evidence" value="ECO:0007669"/>
    <property type="project" value="TreeGrafter"/>
</dbReference>
<dbReference type="Gene3D" id="1.10.10.140">
    <property type="entry name" value="Cytochrome c oxidase, subunit VIb"/>
    <property type="match status" value="1"/>
</dbReference>
<organism evidence="9 10">
    <name type="scientific">Staphylotrichum longicolle</name>
    <dbReference type="NCBI Taxonomy" id="669026"/>
    <lineage>
        <taxon>Eukaryota</taxon>
        <taxon>Fungi</taxon>
        <taxon>Dikarya</taxon>
        <taxon>Ascomycota</taxon>
        <taxon>Pezizomycotina</taxon>
        <taxon>Sordariomycetes</taxon>
        <taxon>Sordariomycetidae</taxon>
        <taxon>Sordariales</taxon>
        <taxon>Chaetomiaceae</taxon>
        <taxon>Staphylotrichum</taxon>
    </lineage>
</organism>
<dbReference type="EMBL" id="JAHCVI010000001">
    <property type="protein sequence ID" value="KAG7293729.1"/>
    <property type="molecule type" value="Genomic_DNA"/>
</dbReference>
<dbReference type="GO" id="GO:0005634">
    <property type="term" value="C:nucleus"/>
    <property type="evidence" value="ECO:0007669"/>
    <property type="project" value="UniProtKB-SubCell"/>
</dbReference>
<dbReference type="PANTHER" id="PTHR47677:SF1">
    <property type="entry name" value="CYTOCHROME C OXIDASE ASSEMBLY FACTOR 6"/>
    <property type="match status" value="1"/>
</dbReference>
<evidence type="ECO:0000256" key="6">
    <source>
        <dbReference type="ARBA" id="ARBA00023128"/>
    </source>
</evidence>
<comment type="similarity">
    <text evidence="4">Belongs to the cytochrome c oxidase subunit 6B family.</text>
</comment>